<gene>
    <name evidence="6" type="ORF">ENW48_08835</name>
</gene>
<dbReference type="SUPFAM" id="SSF55874">
    <property type="entry name" value="ATPase domain of HSP90 chaperone/DNA topoisomerase II/histidine kinase"/>
    <property type="match status" value="1"/>
</dbReference>
<protein>
    <recommendedName>
        <fullName evidence="2">histidine kinase</fullName>
        <ecNumber evidence="2">2.7.13.3</ecNumber>
    </recommendedName>
</protein>
<dbReference type="InterPro" id="IPR036890">
    <property type="entry name" value="HATPase_C_sf"/>
</dbReference>
<comment type="caution">
    <text evidence="6">The sequence shown here is derived from an EMBL/GenBank/DDBJ whole genome shotgun (WGS) entry which is preliminary data.</text>
</comment>
<keyword evidence="4 6" id="KW-0418">Kinase</keyword>
<accession>A0A7C5AMF6</accession>
<dbReference type="GO" id="GO:0005886">
    <property type="term" value="C:plasma membrane"/>
    <property type="evidence" value="ECO:0007669"/>
    <property type="project" value="TreeGrafter"/>
</dbReference>
<evidence type="ECO:0000256" key="1">
    <source>
        <dbReference type="ARBA" id="ARBA00000085"/>
    </source>
</evidence>
<evidence type="ECO:0000313" key="6">
    <source>
        <dbReference type="EMBL" id="HGZ12311.1"/>
    </source>
</evidence>
<dbReference type="PANTHER" id="PTHR43047">
    <property type="entry name" value="TWO-COMPONENT HISTIDINE PROTEIN KINASE"/>
    <property type="match status" value="1"/>
</dbReference>
<keyword evidence="3" id="KW-0808">Transferase</keyword>
<evidence type="ECO:0000256" key="2">
    <source>
        <dbReference type="ARBA" id="ARBA00012438"/>
    </source>
</evidence>
<dbReference type="PROSITE" id="PS50109">
    <property type="entry name" value="HIS_KIN"/>
    <property type="match status" value="1"/>
</dbReference>
<dbReference type="EC" id="2.7.13.3" evidence="2"/>
<evidence type="ECO:0000256" key="4">
    <source>
        <dbReference type="ARBA" id="ARBA00022777"/>
    </source>
</evidence>
<dbReference type="InterPro" id="IPR004358">
    <property type="entry name" value="Sig_transdc_His_kin-like_C"/>
</dbReference>
<evidence type="ECO:0000256" key="3">
    <source>
        <dbReference type="ARBA" id="ARBA00022679"/>
    </source>
</evidence>
<evidence type="ECO:0000259" key="5">
    <source>
        <dbReference type="PROSITE" id="PS50109"/>
    </source>
</evidence>
<dbReference type="GO" id="GO:0000155">
    <property type="term" value="F:phosphorelay sensor kinase activity"/>
    <property type="evidence" value="ECO:0007669"/>
    <property type="project" value="TreeGrafter"/>
</dbReference>
<reference evidence="6" key="1">
    <citation type="journal article" date="2020" name="mSystems">
        <title>Genome- and Community-Level Interaction Insights into Carbon Utilization and Element Cycling Functions of Hydrothermarchaeota in Hydrothermal Sediment.</title>
        <authorList>
            <person name="Zhou Z."/>
            <person name="Liu Y."/>
            <person name="Xu W."/>
            <person name="Pan J."/>
            <person name="Luo Z.H."/>
            <person name="Li M."/>
        </authorList>
    </citation>
    <scope>NUCLEOTIDE SEQUENCE [LARGE SCALE GENOMIC DNA]</scope>
    <source>
        <strain evidence="6">SpSt-853</strain>
    </source>
</reference>
<proteinExistence type="predicted"/>
<dbReference type="Pfam" id="PF02518">
    <property type="entry name" value="HATPase_c"/>
    <property type="match status" value="1"/>
</dbReference>
<dbReference type="CDD" id="cd00075">
    <property type="entry name" value="HATPase"/>
    <property type="match status" value="1"/>
</dbReference>
<organism evidence="6">
    <name type="scientific">Desulfobacca acetoxidans</name>
    <dbReference type="NCBI Taxonomy" id="60893"/>
    <lineage>
        <taxon>Bacteria</taxon>
        <taxon>Pseudomonadati</taxon>
        <taxon>Thermodesulfobacteriota</taxon>
        <taxon>Desulfobaccia</taxon>
        <taxon>Desulfobaccales</taxon>
        <taxon>Desulfobaccaceae</taxon>
        <taxon>Desulfobacca</taxon>
    </lineage>
</organism>
<name>A0A7C5AMF6_9BACT</name>
<dbReference type="Gene3D" id="3.30.565.10">
    <property type="entry name" value="Histidine kinase-like ATPase, C-terminal domain"/>
    <property type="match status" value="1"/>
</dbReference>
<dbReference type="GO" id="GO:0009927">
    <property type="term" value="F:histidine phosphotransfer kinase activity"/>
    <property type="evidence" value="ECO:0007669"/>
    <property type="project" value="TreeGrafter"/>
</dbReference>
<comment type="catalytic activity">
    <reaction evidence="1">
        <text>ATP + protein L-histidine = ADP + protein N-phospho-L-histidine.</text>
        <dbReference type="EC" id="2.7.13.3"/>
    </reaction>
</comment>
<dbReference type="SMART" id="SM00387">
    <property type="entry name" value="HATPase_c"/>
    <property type="match status" value="1"/>
</dbReference>
<dbReference type="PRINTS" id="PR00344">
    <property type="entry name" value="BCTRLSENSOR"/>
</dbReference>
<feature type="domain" description="Histidine kinase" evidence="5">
    <location>
        <begin position="186"/>
        <end position="437"/>
    </location>
</feature>
<dbReference type="InterPro" id="IPR003594">
    <property type="entry name" value="HATPase_dom"/>
</dbReference>
<dbReference type="EMBL" id="DTKJ01000059">
    <property type="protein sequence ID" value="HGZ12311.1"/>
    <property type="molecule type" value="Genomic_DNA"/>
</dbReference>
<dbReference type="InterPro" id="IPR005467">
    <property type="entry name" value="His_kinase_dom"/>
</dbReference>
<dbReference type="AlphaFoldDB" id="A0A7C5AMF6"/>
<sequence>MATPTDLEIVMTRVKEKRQAFKQYNFSFLEDDALKTFFDLAQEYETLDNFYRVVVSVIKEFFNLESRLYLLAPEDRLELVCDSIRGLYPEKPLAPAGINLKSQAYDLDNSWLIPIRGNLLLVDRLPFYAKEQLIGMLEVFPADRLTDHSRFFLEKYANRIGYNLHAKIIAEQNIQHIRFINSLVADIEHNIIVPNISLSLHLRHLREKIKQLKKLEGAVLPPVPEVQEQFHSLLHGLEEDYKNLEQQYKGVSLFIESLFRPSHFQRGQLVLRRKTHRVQREIIEPQLQMFLPRLKERGIEIDVGLGGVPDEEILLSVDKGLMSQVYANLFSNAVKYTRPGPTGRKYISYGREILKDYFGPGKDGVKFNVFSTGPHIPPEDVPHIFEEGYRGSNVDGEVGTGRGLYFVRNVIETHGGVVGYEPTWEGNNFYFILPLVATPEVTTSETQEADTPRAESPS</sequence>
<dbReference type="PANTHER" id="PTHR43047:SF72">
    <property type="entry name" value="OSMOSENSING HISTIDINE PROTEIN KINASE SLN1"/>
    <property type="match status" value="1"/>
</dbReference>